<evidence type="ECO:0000313" key="4">
    <source>
        <dbReference type="EMBL" id="CAD8048225.1"/>
    </source>
</evidence>
<keyword evidence="3" id="KW-0812">Transmembrane</keyword>
<dbReference type="Proteomes" id="UP000688137">
    <property type="component" value="Unassembled WGS sequence"/>
</dbReference>
<dbReference type="PANTHER" id="PTHR23035">
    <property type="entry name" value="CILIA- AND FLAGELLA-ASSOCIATED PROTEIN 97-RELATED"/>
    <property type="match status" value="1"/>
</dbReference>
<dbReference type="InterPro" id="IPR038791">
    <property type="entry name" value="Cfap97/Hemingway"/>
</dbReference>
<evidence type="ECO:0008006" key="6">
    <source>
        <dbReference type="Google" id="ProtNLM"/>
    </source>
</evidence>
<accession>A0A8S1K0G7</accession>
<dbReference type="AlphaFoldDB" id="A0A8S1K0G7"/>
<feature type="transmembrane region" description="Helical" evidence="3">
    <location>
        <begin position="17"/>
        <end position="44"/>
    </location>
</feature>
<dbReference type="OMA" id="INMSMLY"/>
<reference evidence="4" key="1">
    <citation type="submission" date="2021-01" db="EMBL/GenBank/DDBJ databases">
        <authorList>
            <consortium name="Genoscope - CEA"/>
            <person name="William W."/>
        </authorList>
    </citation>
    <scope>NUCLEOTIDE SEQUENCE</scope>
</reference>
<evidence type="ECO:0000256" key="3">
    <source>
        <dbReference type="SAM" id="Phobius"/>
    </source>
</evidence>
<evidence type="ECO:0000256" key="1">
    <source>
        <dbReference type="ARBA" id="ARBA00008315"/>
    </source>
</evidence>
<keyword evidence="3" id="KW-1133">Transmembrane helix</keyword>
<dbReference type="Pfam" id="PF13879">
    <property type="entry name" value="Hmw_CFAP97"/>
    <property type="match status" value="1"/>
</dbReference>
<evidence type="ECO:0000313" key="5">
    <source>
        <dbReference type="Proteomes" id="UP000688137"/>
    </source>
</evidence>
<dbReference type="EMBL" id="CAJJDM010000009">
    <property type="protein sequence ID" value="CAD8048225.1"/>
    <property type="molecule type" value="Genomic_DNA"/>
</dbReference>
<feature type="region of interest" description="Disordered" evidence="2">
    <location>
        <begin position="159"/>
        <end position="183"/>
    </location>
</feature>
<organism evidence="4 5">
    <name type="scientific">Paramecium primaurelia</name>
    <dbReference type="NCBI Taxonomy" id="5886"/>
    <lineage>
        <taxon>Eukaryota</taxon>
        <taxon>Sar</taxon>
        <taxon>Alveolata</taxon>
        <taxon>Ciliophora</taxon>
        <taxon>Intramacronucleata</taxon>
        <taxon>Oligohymenophorea</taxon>
        <taxon>Peniculida</taxon>
        <taxon>Parameciidae</taxon>
        <taxon>Paramecium</taxon>
    </lineage>
</organism>
<gene>
    <name evidence="4" type="ORF">PPRIM_AZ9-3.1.T0120374</name>
</gene>
<proteinExistence type="inferred from homology"/>
<sequence length="194" mass="23234">MISIYIVLEMQNLQLKLIVLLNLIFYQFVLDIKINMSMLYYYLFMIQRQKDINKCNSILISKIVNIDLKQGELNKSKMKQKFKLNSSRLSTKRSQNLSIDFENIKLYDRIQSAKTSYNKQQQLRHSFEYERYSRNISQNARRYSNANISKQILSKSFESKSRRVKDRSSSNTNQYQYSDQSSCHPDNQIIQFQF</sequence>
<keyword evidence="3" id="KW-0472">Membrane</keyword>
<name>A0A8S1K0G7_PARPR</name>
<dbReference type="PANTHER" id="PTHR23035:SF2">
    <property type="entry name" value="KIAA1430 HOMOLOGUE"/>
    <property type="match status" value="1"/>
</dbReference>
<keyword evidence="5" id="KW-1185">Reference proteome</keyword>
<comment type="caution">
    <text evidence="4">The sequence shown here is derived from an EMBL/GenBank/DDBJ whole genome shotgun (WGS) entry which is preliminary data.</text>
</comment>
<dbReference type="InterPro" id="IPR029488">
    <property type="entry name" value="Hmw/CFAP97"/>
</dbReference>
<protein>
    <recommendedName>
        <fullName evidence="6">Transmembrane protein</fullName>
    </recommendedName>
</protein>
<feature type="compositionally biased region" description="Polar residues" evidence="2">
    <location>
        <begin position="171"/>
        <end position="183"/>
    </location>
</feature>
<evidence type="ECO:0000256" key="2">
    <source>
        <dbReference type="SAM" id="MobiDB-lite"/>
    </source>
</evidence>
<comment type="similarity">
    <text evidence="1">Belongs to the CFAP97 family.</text>
</comment>